<evidence type="ECO:0000256" key="8">
    <source>
        <dbReference type="ARBA" id="ARBA00023892"/>
    </source>
</evidence>
<proteinExistence type="inferred from homology"/>
<accession>A0A316V618</accession>
<dbReference type="InterPro" id="IPR043129">
    <property type="entry name" value="ATPase_NBD"/>
</dbReference>
<dbReference type="AlphaFoldDB" id="A0A316V618"/>
<dbReference type="EMBL" id="KZ819605">
    <property type="protein sequence ID" value="PWN32468.1"/>
    <property type="molecule type" value="Genomic_DNA"/>
</dbReference>
<keyword evidence="12" id="KW-1185">Reference proteome</keyword>
<evidence type="ECO:0000256" key="2">
    <source>
        <dbReference type="ARBA" id="ARBA00006681"/>
    </source>
</evidence>
<keyword evidence="5" id="KW-0067">ATP-binding</keyword>
<dbReference type="FunCoup" id="A0A316V618">
    <property type="interactions" value="219"/>
</dbReference>
<dbReference type="Pfam" id="PF00022">
    <property type="entry name" value="Actin"/>
    <property type="match status" value="1"/>
</dbReference>
<dbReference type="PROSITE" id="PS01132">
    <property type="entry name" value="ACTINS_ACT_LIKE"/>
    <property type="match status" value="1"/>
</dbReference>
<dbReference type="Gene3D" id="3.30.420.40">
    <property type="match status" value="2"/>
</dbReference>
<dbReference type="GeneID" id="37021113"/>
<evidence type="ECO:0000256" key="9">
    <source>
        <dbReference type="ARBA" id="ARBA00031901"/>
    </source>
</evidence>
<evidence type="ECO:0000256" key="7">
    <source>
        <dbReference type="ARBA" id="ARBA00023212"/>
    </source>
</evidence>
<organism evidence="11 12">
    <name type="scientific">Meira miltonrushii</name>
    <dbReference type="NCBI Taxonomy" id="1280837"/>
    <lineage>
        <taxon>Eukaryota</taxon>
        <taxon>Fungi</taxon>
        <taxon>Dikarya</taxon>
        <taxon>Basidiomycota</taxon>
        <taxon>Ustilaginomycotina</taxon>
        <taxon>Exobasidiomycetes</taxon>
        <taxon>Exobasidiales</taxon>
        <taxon>Brachybasidiaceae</taxon>
        <taxon>Meira</taxon>
    </lineage>
</organism>
<dbReference type="FunFam" id="3.30.420.40:FF:000058">
    <property type="entry name" value="Putative actin-related protein 5"/>
    <property type="match status" value="1"/>
</dbReference>
<name>A0A316V618_9BASI</name>
<evidence type="ECO:0000256" key="5">
    <source>
        <dbReference type="ARBA" id="ARBA00022840"/>
    </source>
</evidence>
<evidence type="ECO:0000313" key="12">
    <source>
        <dbReference type="Proteomes" id="UP000245771"/>
    </source>
</evidence>
<dbReference type="GO" id="GO:0003779">
    <property type="term" value="F:actin binding"/>
    <property type="evidence" value="ECO:0007669"/>
    <property type="project" value="UniProtKB-KW"/>
</dbReference>
<dbReference type="PANTHER" id="PTHR11937">
    <property type="entry name" value="ACTIN"/>
    <property type="match status" value="1"/>
</dbReference>
<gene>
    <name evidence="11" type="ORF">FA14DRAFT_161897</name>
</gene>
<comment type="similarity">
    <text evidence="2">Belongs to the actin family. ARP3 subfamily.</text>
</comment>
<evidence type="ECO:0000256" key="6">
    <source>
        <dbReference type="ARBA" id="ARBA00023203"/>
    </source>
</evidence>
<evidence type="ECO:0000313" key="11">
    <source>
        <dbReference type="EMBL" id="PWN32468.1"/>
    </source>
</evidence>
<dbReference type="GO" id="GO:0044396">
    <property type="term" value="P:actin cortical patch organization"/>
    <property type="evidence" value="ECO:0007669"/>
    <property type="project" value="UniProtKB-ARBA"/>
</dbReference>
<dbReference type="InterPro" id="IPR004000">
    <property type="entry name" value="Actin"/>
</dbReference>
<protein>
    <recommendedName>
        <fullName evidence="8">Actin-related protein 3</fullName>
    </recommendedName>
    <alternativeName>
        <fullName evidence="9">Actin-like protein 3</fullName>
    </alternativeName>
</protein>
<dbReference type="RefSeq" id="XP_025352770.1">
    <property type="nucleotide sequence ID" value="XM_025499332.1"/>
</dbReference>
<sequence>MSHSNVIIIDNGTGFTKAGWAGNSDPSFVFPTAIATRSLAGGSTTSSSRPSVPSKPGGLGSGGGSNIASKRGIDDLDFFIGDEAIANSKTYQVEQPIKHGLVENWDLMERFWEQCFFKYLRAEPEEHYTMLTEPPLNPPENREQTAEIMFESFNVKGLYIAVQAVLALAASWTSSKVTDRTLTGTVIDSGDGVTHVIPVAEGYVIGSAIKHIPLAGRDITYFVQQLLRDRGETANIPPEDSRRVAEHIKENYGYTCQSILKEFRRYDADPSKYFEKYHGTHSVTGRQYEVDIGYERFLAGELLFQPEMFSSDFLTPLPEVVDTVIQQSPVDVRRGLYSNIVLSGGSTMMPHFGQRLRKDLREIVDKRIAASEAASGARSSGLDVNVISHSKQRYAVYHGASLLGSLPTFPSFCFSKADYEEHGPGIVRRFSVFGTSG</sequence>
<dbReference type="SMART" id="SM00268">
    <property type="entry name" value="ACTIN"/>
    <property type="match status" value="1"/>
</dbReference>
<evidence type="ECO:0000256" key="3">
    <source>
        <dbReference type="ARBA" id="ARBA00022490"/>
    </source>
</evidence>
<keyword evidence="7" id="KW-0206">Cytoskeleton</keyword>
<keyword evidence="4" id="KW-0547">Nucleotide-binding</keyword>
<dbReference type="CDD" id="cd10221">
    <property type="entry name" value="ASKHA_NBD_Arp3-like"/>
    <property type="match status" value="1"/>
</dbReference>
<feature type="region of interest" description="Disordered" evidence="10">
    <location>
        <begin position="40"/>
        <end position="66"/>
    </location>
</feature>
<reference evidence="11 12" key="1">
    <citation type="journal article" date="2018" name="Mol. Biol. Evol.">
        <title>Broad Genomic Sampling Reveals a Smut Pathogenic Ancestry of the Fungal Clade Ustilaginomycotina.</title>
        <authorList>
            <person name="Kijpornyongpan T."/>
            <person name="Mondo S.J."/>
            <person name="Barry K."/>
            <person name="Sandor L."/>
            <person name="Lee J."/>
            <person name="Lipzen A."/>
            <person name="Pangilinan J."/>
            <person name="LaButti K."/>
            <person name="Hainaut M."/>
            <person name="Henrissat B."/>
            <person name="Grigoriev I.V."/>
            <person name="Spatafora J.W."/>
            <person name="Aime M.C."/>
        </authorList>
    </citation>
    <scope>NUCLEOTIDE SEQUENCE [LARGE SCALE GENOMIC DNA]</scope>
    <source>
        <strain evidence="11 12">MCA 3882</strain>
    </source>
</reference>
<dbReference type="STRING" id="1280837.A0A316V618"/>
<evidence type="ECO:0000256" key="1">
    <source>
        <dbReference type="ARBA" id="ARBA00004245"/>
    </source>
</evidence>
<dbReference type="GO" id="GO:0005524">
    <property type="term" value="F:ATP binding"/>
    <property type="evidence" value="ECO:0007669"/>
    <property type="project" value="UniProtKB-KW"/>
</dbReference>
<dbReference type="SUPFAM" id="SSF53067">
    <property type="entry name" value="Actin-like ATPase domain"/>
    <property type="match status" value="2"/>
</dbReference>
<dbReference type="GO" id="GO:0034314">
    <property type="term" value="P:Arp2/3 complex-mediated actin nucleation"/>
    <property type="evidence" value="ECO:0007669"/>
    <property type="project" value="UniProtKB-ARBA"/>
</dbReference>
<keyword evidence="3" id="KW-0963">Cytoplasm</keyword>
<dbReference type="FunFam" id="3.90.640.10:FF:000006">
    <property type="entry name" value="Actin-related protein 3 (ARP3)"/>
    <property type="match status" value="1"/>
</dbReference>
<evidence type="ECO:0000256" key="4">
    <source>
        <dbReference type="ARBA" id="ARBA00022741"/>
    </source>
</evidence>
<comment type="subcellular location">
    <subcellularLocation>
        <location evidence="1">Cytoplasm</location>
        <location evidence="1">Cytoskeleton</location>
    </subcellularLocation>
</comment>
<dbReference type="InterPro" id="IPR020902">
    <property type="entry name" value="Actin/actin-like_CS"/>
</dbReference>
<feature type="compositionally biased region" description="Low complexity" evidence="10">
    <location>
        <begin position="41"/>
        <end position="56"/>
    </location>
</feature>
<dbReference type="OrthoDB" id="421448at2759"/>
<dbReference type="InParanoid" id="A0A316V618"/>
<dbReference type="Gene3D" id="3.90.640.10">
    <property type="entry name" value="Actin, Chain A, domain 4"/>
    <property type="match status" value="1"/>
</dbReference>
<evidence type="ECO:0000256" key="10">
    <source>
        <dbReference type="SAM" id="MobiDB-lite"/>
    </source>
</evidence>
<dbReference type="GO" id="GO:0005885">
    <property type="term" value="C:Arp2/3 protein complex"/>
    <property type="evidence" value="ECO:0007669"/>
    <property type="project" value="UniProtKB-ARBA"/>
</dbReference>
<dbReference type="Proteomes" id="UP000245771">
    <property type="component" value="Unassembled WGS sequence"/>
</dbReference>
<dbReference type="FunFam" id="3.30.420.40:FF:000029">
    <property type="entry name" value="Actin-related protein 3"/>
    <property type="match status" value="1"/>
</dbReference>
<keyword evidence="6" id="KW-0009">Actin-binding</keyword>